<keyword evidence="1" id="KW-0732">Signal</keyword>
<dbReference type="AlphaFoldDB" id="A0A7I7T3T4"/>
<accession>A0A7I7T3T4</accession>
<name>A0A7I7T3T4_9MYCO</name>
<protein>
    <recommendedName>
        <fullName evidence="4">Secreted protein</fullName>
    </recommendedName>
</protein>
<dbReference type="EMBL" id="AP022596">
    <property type="protein sequence ID" value="BBY63119.1"/>
    <property type="molecule type" value="Genomic_DNA"/>
</dbReference>
<feature type="chain" id="PRO_5029587956" description="Secreted protein" evidence="1">
    <location>
        <begin position="23"/>
        <end position="104"/>
    </location>
</feature>
<evidence type="ECO:0000313" key="2">
    <source>
        <dbReference type="EMBL" id="BBY63119.1"/>
    </source>
</evidence>
<proteinExistence type="predicted"/>
<reference evidence="2 3" key="1">
    <citation type="journal article" date="2019" name="Emerg. Microbes Infect.">
        <title>Comprehensive subspecies identification of 175 nontuberculous mycobacteria species based on 7547 genomic profiles.</title>
        <authorList>
            <person name="Matsumoto Y."/>
            <person name="Kinjo T."/>
            <person name="Motooka D."/>
            <person name="Nabeya D."/>
            <person name="Jung N."/>
            <person name="Uechi K."/>
            <person name="Horii T."/>
            <person name="Iida T."/>
            <person name="Fujita J."/>
            <person name="Nakamura S."/>
        </authorList>
    </citation>
    <scope>NUCLEOTIDE SEQUENCE [LARGE SCALE GENOMIC DNA]</scope>
    <source>
        <strain evidence="2 3">JCM 30396</strain>
    </source>
</reference>
<gene>
    <name evidence="2" type="ORF">MHEL_13620</name>
</gene>
<dbReference type="Proteomes" id="UP000467148">
    <property type="component" value="Chromosome"/>
</dbReference>
<organism evidence="2 3">
    <name type="scientific">Mycolicibacterium helvum</name>
    <dbReference type="NCBI Taxonomy" id="1534349"/>
    <lineage>
        <taxon>Bacteria</taxon>
        <taxon>Bacillati</taxon>
        <taxon>Actinomycetota</taxon>
        <taxon>Actinomycetes</taxon>
        <taxon>Mycobacteriales</taxon>
        <taxon>Mycobacteriaceae</taxon>
        <taxon>Mycolicibacterium</taxon>
    </lineage>
</organism>
<evidence type="ECO:0008006" key="4">
    <source>
        <dbReference type="Google" id="ProtNLM"/>
    </source>
</evidence>
<evidence type="ECO:0000256" key="1">
    <source>
        <dbReference type="SAM" id="SignalP"/>
    </source>
</evidence>
<sequence>MITRTITLAAAAALVFAAPAAAEPATFDPHTPNLMAGWCPGGGTGYTTQLVGWCDGKPYDDGTKWHYEVSRGGFKLWCVLDGGSPVIPTPAGPGGCGGAWPGWP</sequence>
<dbReference type="RefSeq" id="WP_163746815.1">
    <property type="nucleotide sequence ID" value="NZ_AP022596.1"/>
</dbReference>
<keyword evidence="3" id="KW-1185">Reference proteome</keyword>
<feature type="signal peptide" evidence="1">
    <location>
        <begin position="1"/>
        <end position="22"/>
    </location>
</feature>
<evidence type="ECO:0000313" key="3">
    <source>
        <dbReference type="Proteomes" id="UP000467148"/>
    </source>
</evidence>
<dbReference type="KEGG" id="mhev:MHEL_13620"/>